<keyword evidence="6" id="KW-1185">Reference proteome</keyword>
<feature type="compositionally biased region" description="Polar residues" evidence="3">
    <location>
        <begin position="46"/>
        <end position="55"/>
    </location>
</feature>
<evidence type="ECO:0000259" key="4">
    <source>
        <dbReference type="Pfam" id="PF13359"/>
    </source>
</evidence>
<accession>A0ABX0XV58</accession>
<evidence type="ECO:0000256" key="2">
    <source>
        <dbReference type="ARBA" id="ARBA00022723"/>
    </source>
</evidence>
<feature type="region of interest" description="Disordered" evidence="3">
    <location>
        <begin position="17"/>
        <end position="55"/>
    </location>
</feature>
<gene>
    <name evidence="5" type="ORF">HC031_09370</name>
</gene>
<sequence>MPPLQLVARNFLPAQAADQRVPTEGEKIYPARRKKPTPPSNARYGSRTSRSCGSNGCTLIRTDDRLSGSADRRHHADKHHCHGVNAQVIAYPAGRPRRISQALPGSTHDLTAARTHGIVDALAVAQVLTFADKGYQRAGGRSAPRSSVITGIRAHPDGRRPSTACTPRSDPSVSVP</sequence>
<reference evidence="5 6" key="1">
    <citation type="submission" date="2020-03" db="EMBL/GenBank/DDBJ databases">
        <title>WGS of the type strain of Planosporangium spp.</title>
        <authorList>
            <person name="Thawai C."/>
        </authorList>
    </citation>
    <scope>NUCLEOTIDE SEQUENCE [LARGE SCALE GENOMIC DNA]</scope>
    <source>
        <strain evidence="5 6">TBRC 5610</strain>
    </source>
</reference>
<dbReference type="EMBL" id="JAATVY010000004">
    <property type="protein sequence ID" value="NJC69921.1"/>
    <property type="molecule type" value="Genomic_DNA"/>
</dbReference>
<dbReference type="Pfam" id="PF13359">
    <property type="entry name" value="DDE_Tnp_4"/>
    <property type="match status" value="1"/>
</dbReference>
<feature type="domain" description="DDE Tnp4" evidence="4">
    <location>
        <begin position="57"/>
        <end position="138"/>
    </location>
</feature>
<dbReference type="InterPro" id="IPR027806">
    <property type="entry name" value="HARBI1_dom"/>
</dbReference>
<feature type="region of interest" description="Disordered" evidence="3">
    <location>
        <begin position="136"/>
        <end position="176"/>
    </location>
</feature>
<evidence type="ECO:0000256" key="3">
    <source>
        <dbReference type="SAM" id="MobiDB-lite"/>
    </source>
</evidence>
<proteinExistence type="predicted"/>
<feature type="compositionally biased region" description="Polar residues" evidence="3">
    <location>
        <begin position="163"/>
        <end position="176"/>
    </location>
</feature>
<protein>
    <submittedName>
        <fullName evidence="5">Transposase family protein</fullName>
    </submittedName>
</protein>
<name>A0ABX0XV58_9ACTN</name>
<evidence type="ECO:0000313" key="5">
    <source>
        <dbReference type="EMBL" id="NJC69921.1"/>
    </source>
</evidence>
<keyword evidence="2" id="KW-0479">Metal-binding</keyword>
<evidence type="ECO:0000256" key="1">
    <source>
        <dbReference type="ARBA" id="ARBA00001968"/>
    </source>
</evidence>
<evidence type="ECO:0000313" key="6">
    <source>
        <dbReference type="Proteomes" id="UP000722989"/>
    </source>
</evidence>
<organism evidence="5 6">
    <name type="scientific">Planosporangium thailandense</name>
    <dbReference type="NCBI Taxonomy" id="765197"/>
    <lineage>
        <taxon>Bacteria</taxon>
        <taxon>Bacillati</taxon>
        <taxon>Actinomycetota</taxon>
        <taxon>Actinomycetes</taxon>
        <taxon>Micromonosporales</taxon>
        <taxon>Micromonosporaceae</taxon>
        <taxon>Planosporangium</taxon>
    </lineage>
</organism>
<dbReference type="Proteomes" id="UP000722989">
    <property type="component" value="Unassembled WGS sequence"/>
</dbReference>
<comment type="caution">
    <text evidence="5">The sequence shown here is derived from an EMBL/GenBank/DDBJ whole genome shotgun (WGS) entry which is preliminary data.</text>
</comment>
<comment type="cofactor">
    <cofactor evidence="1">
        <name>a divalent metal cation</name>
        <dbReference type="ChEBI" id="CHEBI:60240"/>
    </cofactor>
</comment>